<evidence type="ECO:0000313" key="1">
    <source>
        <dbReference type="EMBL" id="RMZ72863.1"/>
    </source>
</evidence>
<dbReference type="AlphaFoldDB" id="A0A3M7MEC0"/>
<gene>
    <name evidence="1" type="ORF">GMOD_00010444</name>
</gene>
<dbReference type="EMBL" id="KE747835">
    <property type="protein sequence ID" value="RMZ72863.1"/>
    <property type="molecule type" value="Genomic_DNA"/>
</dbReference>
<evidence type="ECO:0000313" key="2">
    <source>
        <dbReference type="Proteomes" id="UP000265663"/>
    </source>
</evidence>
<reference evidence="1 2" key="1">
    <citation type="journal article" date="2014" name="PLoS ONE">
        <title>De novo Genome Assembly of the Fungal Plant Pathogen Pyrenophora semeniperda.</title>
        <authorList>
            <person name="Soliai M.M."/>
            <person name="Meyer S.E."/>
            <person name="Udall J.A."/>
            <person name="Elzinga D.E."/>
            <person name="Hermansen R.A."/>
            <person name="Bodily P.M."/>
            <person name="Hart A.A."/>
            <person name="Coleman C.E."/>
        </authorList>
    </citation>
    <scope>NUCLEOTIDE SEQUENCE [LARGE SCALE GENOMIC DNA]</scope>
    <source>
        <strain evidence="1 2">CCB06</strain>
        <tissue evidence="1">Mycelium</tissue>
    </source>
</reference>
<name>A0A3M7MEC0_9PLEO</name>
<dbReference type="Proteomes" id="UP000265663">
    <property type="component" value="Unassembled WGS sequence"/>
</dbReference>
<proteinExistence type="predicted"/>
<keyword evidence="2" id="KW-1185">Reference proteome</keyword>
<sequence length="39" mass="4459">MYIKRGGVGRKQHATSESSQYVFYYVGRRQGFCIGGWQG</sequence>
<organism evidence="1 2">
    <name type="scientific">Pyrenophora seminiperda CCB06</name>
    <dbReference type="NCBI Taxonomy" id="1302712"/>
    <lineage>
        <taxon>Eukaryota</taxon>
        <taxon>Fungi</taxon>
        <taxon>Dikarya</taxon>
        <taxon>Ascomycota</taxon>
        <taxon>Pezizomycotina</taxon>
        <taxon>Dothideomycetes</taxon>
        <taxon>Pleosporomycetidae</taxon>
        <taxon>Pleosporales</taxon>
        <taxon>Pleosporineae</taxon>
        <taxon>Pleosporaceae</taxon>
        <taxon>Pyrenophora</taxon>
    </lineage>
</organism>
<accession>A0A3M7MEC0</accession>
<protein>
    <submittedName>
        <fullName evidence="1">Uncharacterized protein</fullName>
    </submittedName>
</protein>